<feature type="signal peptide" evidence="1">
    <location>
        <begin position="1"/>
        <end position="24"/>
    </location>
</feature>
<keyword evidence="1" id="KW-0732">Signal</keyword>
<sequence>MPQLKHFIPKVIVCSLFATLLLSACSTHDLNELSWLTGDWERDFNNTSQMESWKLRNDTIYGEVKYSNGNDTSVMWLSKIYNKDGLTLELINDKNIEPYFFTIKKKSDTSIIFHNPEYQFPKEILYRTSGDSLVKIIHGSGGKIPKSAAFKFGRLSN</sequence>
<keyword evidence="3" id="KW-1185">Reference proteome</keyword>
<dbReference type="RefSeq" id="WP_151167344.1">
    <property type="nucleotide sequence ID" value="NZ_WACR01000005.1"/>
</dbReference>
<organism evidence="2 3">
    <name type="scientific">Salibacter halophilus</name>
    <dbReference type="NCBI Taxonomy" id="1803916"/>
    <lineage>
        <taxon>Bacteria</taxon>
        <taxon>Pseudomonadati</taxon>
        <taxon>Bacteroidota</taxon>
        <taxon>Flavobacteriia</taxon>
        <taxon>Flavobacteriales</taxon>
        <taxon>Salibacteraceae</taxon>
        <taxon>Salibacter</taxon>
    </lineage>
</organism>
<dbReference type="Proteomes" id="UP000435357">
    <property type="component" value="Unassembled WGS sequence"/>
</dbReference>
<dbReference type="OrthoDB" id="5382295at2"/>
<evidence type="ECO:0000313" key="2">
    <source>
        <dbReference type="EMBL" id="KAB1064315.1"/>
    </source>
</evidence>
<dbReference type="EMBL" id="WACR01000005">
    <property type="protein sequence ID" value="KAB1064315.1"/>
    <property type="molecule type" value="Genomic_DNA"/>
</dbReference>
<evidence type="ECO:0000256" key="1">
    <source>
        <dbReference type="SAM" id="SignalP"/>
    </source>
</evidence>
<feature type="chain" id="PRO_5026823986" description="Lipoprotein" evidence="1">
    <location>
        <begin position="25"/>
        <end position="157"/>
    </location>
</feature>
<name>A0A6N6M4M0_9FLAO</name>
<gene>
    <name evidence="2" type="ORF">F3059_06330</name>
</gene>
<accession>A0A6N6M4M0</accession>
<dbReference type="PROSITE" id="PS51257">
    <property type="entry name" value="PROKAR_LIPOPROTEIN"/>
    <property type="match status" value="1"/>
</dbReference>
<reference evidence="2 3" key="1">
    <citation type="submission" date="2019-09" db="EMBL/GenBank/DDBJ databases">
        <title>Genomes of Cryomorphaceae.</title>
        <authorList>
            <person name="Bowman J.P."/>
        </authorList>
    </citation>
    <scope>NUCLEOTIDE SEQUENCE [LARGE SCALE GENOMIC DNA]</scope>
    <source>
        <strain evidence="2 3">KCTC 52047</strain>
    </source>
</reference>
<dbReference type="AlphaFoldDB" id="A0A6N6M4M0"/>
<evidence type="ECO:0008006" key="4">
    <source>
        <dbReference type="Google" id="ProtNLM"/>
    </source>
</evidence>
<protein>
    <recommendedName>
        <fullName evidence="4">Lipoprotein</fullName>
    </recommendedName>
</protein>
<proteinExistence type="predicted"/>
<comment type="caution">
    <text evidence="2">The sequence shown here is derived from an EMBL/GenBank/DDBJ whole genome shotgun (WGS) entry which is preliminary data.</text>
</comment>
<evidence type="ECO:0000313" key="3">
    <source>
        <dbReference type="Proteomes" id="UP000435357"/>
    </source>
</evidence>